<reference evidence="2 3" key="1">
    <citation type="submission" date="2013-11" db="EMBL/GenBank/DDBJ databases">
        <title>Opisthorchis viverrini - life in the bile duct.</title>
        <authorList>
            <person name="Young N.D."/>
            <person name="Nagarajan N."/>
            <person name="Lin S.J."/>
            <person name="Korhonen P.K."/>
            <person name="Jex A.R."/>
            <person name="Hall R.S."/>
            <person name="Safavi-Hemami H."/>
            <person name="Kaewkong W."/>
            <person name="Bertrand D."/>
            <person name="Gao S."/>
            <person name="Seet Q."/>
            <person name="Wongkham S."/>
            <person name="Teh B.T."/>
            <person name="Wongkham C."/>
            <person name="Intapan P.M."/>
            <person name="Maleewong W."/>
            <person name="Yang X."/>
            <person name="Hu M."/>
            <person name="Wang Z."/>
            <person name="Hofmann A."/>
            <person name="Sternberg P.W."/>
            <person name="Tan P."/>
            <person name="Wang J."/>
            <person name="Gasser R.B."/>
        </authorList>
    </citation>
    <scope>NUCLEOTIDE SEQUENCE [LARGE SCALE GENOMIC DNA]</scope>
</reference>
<protein>
    <recommendedName>
        <fullName evidence="1">DUF6451 domain-containing protein</fullName>
    </recommendedName>
</protein>
<dbReference type="Pfam" id="PF20049">
    <property type="entry name" value="DUF6451"/>
    <property type="match status" value="1"/>
</dbReference>
<keyword evidence="3" id="KW-1185">Reference proteome</keyword>
<dbReference type="STRING" id="6198.A0A074Z9L1"/>
<dbReference type="EMBL" id="KL596834">
    <property type="protein sequence ID" value="KER23803.1"/>
    <property type="molecule type" value="Genomic_DNA"/>
</dbReference>
<dbReference type="GeneID" id="20322571"/>
<gene>
    <name evidence="2" type="ORF">T265_08392</name>
</gene>
<dbReference type="CTD" id="20322571"/>
<dbReference type="OrthoDB" id="425014at2759"/>
<dbReference type="InterPro" id="IPR045609">
    <property type="entry name" value="DUF6451"/>
</dbReference>
<sequence>MTVALLLSVFYPDCSNERLDVSQSMDDHNLKFTDWKVHGSNRPVSRLPLSRLGKPGSVSALMLPSGGMTAWHRVLQSHQLENILNALPSTILRVTSRRIISLSSSMNRVKTSKAIMLSSTVSKGFCATLDPGAPDVDGEGEWRGRENAREGSRMDISVKDSGVGSSVRRLIKACGRSERGISLTPVVTRLLASIVLRRLTVARETLTREPLAIQGKRLEVVERFMYLGSCINSDCSVTDEVNARICKARAAFANLRHLWRQNRLSLNLKGRVYQTTVRAVLLYSCETWPIRAAELRRLQVFDNRCLRTTVRVNWCRCVTGTSIEECVQHQKLRWLVTDVGVTDAEPSFAEEIAVFHAQFRVA</sequence>
<accession>A0A074Z9L1</accession>
<dbReference type="Proteomes" id="UP000054324">
    <property type="component" value="Unassembled WGS sequence"/>
</dbReference>
<evidence type="ECO:0000259" key="1">
    <source>
        <dbReference type="Pfam" id="PF20049"/>
    </source>
</evidence>
<dbReference type="KEGG" id="ovi:T265_08392"/>
<feature type="domain" description="DUF6451" evidence="1">
    <location>
        <begin position="251"/>
        <end position="283"/>
    </location>
</feature>
<dbReference type="RefSeq" id="XP_009172450.1">
    <property type="nucleotide sequence ID" value="XM_009174186.1"/>
</dbReference>
<evidence type="ECO:0000313" key="2">
    <source>
        <dbReference type="EMBL" id="KER23803.1"/>
    </source>
</evidence>
<dbReference type="PANTHER" id="PTHR47027:SF25">
    <property type="entry name" value="REVERSE TRANSCRIPTASE DOMAIN-CONTAINING PROTEIN"/>
    <property type="match status" value="1"/>
</dbReference>
<proteinExistence type="predicted"/>
<name>A0A074Z9L1_OPIVI</name>
<organism evidence="2 3">
    <name type="scientific">Opisthorchis viverrini</name>
    <name type="common">Southeast Asian liver fluke</name>
    <dbReference type="NCBI Taxonomy" id="6198"/>
    <lineage>
        <taxon>Eukaryota</taxon>
        <taxon>Metazoa</taxon>
        <taxon>Spiralia</taxon>
        <taxon>Lophotrochozoa</taxon>
        <taxon>Platyhelminthes</taxon>
        <taxon>Trematoda</taxon>
        <taxon>Digenea</taxon>
        <taxon>Opisthorchiida</taxon>
        <taxon>Opisthorchiata</taxon>
        <taxon>Opisthorchiidae</taxon>
        <taxon>Opisthorchis</taxon>
    </lineage>
</organism>
<dbReference type="PANTHER" id="PTHR47027">
    <property type="entry name" value="REVERSE TRANSCRIPTASE DOMAIN-CONTAINING PROTEIN"/>
    <property type="match status" value="1"/>
</dbReference>
<dbReference type="AlphaFoldDB" id="A0A074Z9L1"/>
<evidence type="ECO:0000313" key="3">
    <source>
        <dbReference type="Proteomes" id="UP000054324"/>
    </source>
</evidence>